<reference evidence="1" key="1">
    <citation type="submission" date="2012-04" db="EMBL/GenBank/DDBJ databases">
        <title>The Genome Sequence of Loa loa.</title>
        <authorList>
            <consortium name="The Broad Institute Genome Sequencing Platform"/>
            <consortium name="Broad Institute Genome Sequencing Center for Infectious Disease"/>
            <person name="Nutman T.B."/>
            <person name="Fink D.L."/>
            <person name="Russ C."/>
            <person name="Young S."/>
            <person name="Zeng Q."/>
            <person name="Gargeya S."/>
            <person name="Alvarado L."/>
            <person name="Berlin A."/>
            <person name="Chapman S.B."/>
            <person name="Chen Z."/>
            <person name="Freedman E."/>
            <person name="Gellesch M."/>
            <person name="Goldberg J."/>
            <person name="Griggs A."/>
            <person name="Gujja S."/>
            <person name="Heilman E.R."/>
            <person name="Heiman D."/>
            <person name="Howarth C."/>
            <person name="Mehta T."/>
            <person name="Neiman D."/>
            <person name="Pearson M."/>
            <person name="Roberts A."/>
            <person name="Saif S."/>
            <person name="Shea T."/>
            <person name="Shenoy N."/>
            <person name="Sisk P."/>
            <person name="Stolte C."/>
            <person name="Sykes S."/>
            <person name="White J."/>
            <person name="Yandava C."/>
            <person name="Haas B."/>
            <person name="Henn M.R."/>
            <person name="Nusbaum C."/>
            <person name="Birren B."/>
        </authorList>
    </citation>
    <scope>NUCLEOTIDE SEQUENCE [LARGE SCALE GENOMIC DNA]</scope>
</reference>
<dbReference type="OrthoDB" id="10487115at2759"/>
<dbReference type="RefSeq" id="XP_003151223.1">
    <property type="nucleotide sequence ID" value="XM_003151175.1"/>
</dbReference>
<name>A0A1S0TFY7_LOALO</name>
<dbReference type="AlphaFoldDB" id="A0A1S0TFY7"/>
<gene>
    <name evidence="1" type="ORF">LOAG_15687</name>
</gene>
<accession>A0A1S0TFY7</accession>
<dbReference type="EMBL" id="JH714508">
    <property type="protein sequence ID" value="EFO12846.1"/>
    <property type="molecule type" value="Genomic_DNA"/>
</dbReference>
<organism evidence="1">
    <name type="scientific">Loa loa</name>
    <name type="common">Eye worm</name>
    <name type="synonym">Filaria loa</name>
    <dbReference type="NCBI Taxonomy" id="7209"/>
    <lineage>
        <taxon>Eukaryota</taxon>
        <taxon>Metazoa</taxon>
        <taxon>Ecdysozoa</taxon>
        <taxon>Nematoda</taxon>
        <taxon>Chromadorea</taxon>
        <taxon>Rhabditida</taxon>
        <taxon>Spirurina</taxon>
        <taxon>Spiruromorpha</taxon>
        <taxon>Filarioidea</taxon>
        <taxon>Onchocercidae</taxon>
        <taxon>Loa</taxon>
    </lineage>
</organism>
<dbReference type="GeneID" id="9953178"/>
<dbReference type="KEGG" id="loa:LOAG_15687"/>
<dbReference type="CTD" id="9953178"/>
<protein>
    <submittedName>
        <fullName evidence="1">Uncharacterized protein</fullName>
    </submittedName>
</protein>
<proteinExistence type="predicted"/>
<dbReference type="InParanoid" id="A0A1S0TFY7"/>
<evidence type="ECO:0000313" key="1">
    <source>
        <dbReference type="EMBL" id="EFO12846.1"/>
    </source>
</evidence>
<sequence length="136" mass="15841">MSKEAECPVISYRSLSFFGLLMNYISNFDFHFCSLQEAWYLRAILELHIDYKLGAQIDKTNVCNFSTTGVMNEYRQKLIEVLSSYNPSKPFQYIDDVIEEVELNTNENCIVRCVLKNDYCDYFLLLSNAVISVMVK</sequence>